<organism evidence="2 3">
    <name type="scientific">Phascolomyces articulosus</name>
    <dbReference type="NCBI Taxonomy" id="60185"/>
    <lineage>
        <taxon>Eukaryota</taxon>
        <taxon>Fungi</taxon>
        <taxon>Fungi incertae sedis</taxon>
        <taxon>Mucoromycota</taxon>
        <taxon>Mucoromycotina</taxon>
        <taxon>Mucoromycetes</taxon>
        <taxon>Mucorales</taxon>
        <taxon>Lichtheimiaceae</taxon>
        <taxon>Phascolomyces</taxon>
    </lineage>
</organism>
<gene>
    <name evidence="2" type="ORF">BDA99DRAFT_537597</name>
</gene>
<feature type="transmembrane region" description="Helical" evidence="1">
    <location>
        <begin position="125"/>
        <end position="146"/>
    </location>
</feature>
<dbReference type="AlphaFoldDB" id="A0AAD5PDG3"/>
<evidence type="ECO:0000313" key="3">
    <source>
        <dbReference type="Proteomes" id="UP001209540"/>
    </source>
</evidence>
<reference evidence="2" key="2">
    <citation type="submission" date="2023-02" db="EMBL/GenBank/DDBJ databases">
        <authorList>
            <consortium name="DOE Joint Genome Institute"/>
            <person name="Mondo S.J."/>
            <person name="Chang Y."/>
            <person name="Wang Y."/>
            <person name="Ahrendt S."/>
            <person name="Andreopoulos W."/>
            <person name="Barry K."/>
            <person name="Beard J."/>
            <person name="Benny G.L."/>
            <person name="Blankenship S."/>
            <person name="Bonito G."/>
            <person name="Cuomo C."/>
            <person name="Desiro A."/>
            <person name="Gervers K.A."/>
            <person name="Hundley H."/>
            <person name="Kuo A."/>
            <person name="LaButti K."/>
            <person name="Lang B.F."/>
            <person name="Lipzen A."/>
            <person name="O'Donnell K."/>
            <person name="Pangilinan J."/>
            <person name="Reynolds N."/>
            <person name="Sandor L."/>
            <person name="Smith M.W."/>
            <person name="Tsang A."/>
            <person name="Grigoriev I.V."/>
            <person name="Stajich J.E."/>
            <person name="Spatafora J.W."/>
        </authorList>
    </citation>
    <scope>NUCLEOTIDE SEQUENCE</scope>
    <source>
        <strain evidence="2">RSA 2281</strain>
    </source>
</reference>
<accession>A0AAD5PDG3</accession>
<keyword evidence="1" id="KW-0812">Transmembrane</keyword>
<reference evidence="2" key="1">
    <citation type="journal article" date="2022" name="IScience">
        <title>Evolution of zygomycete secretomes and the origins of terrestrial fungal ecologies.</title>
        <authorList>
            <person name="Chang Y."/>
            <person name="Wang Y."/>
            <person name="Mondo S."/>
            <person name="Ahrendt S."/>
            <person name="Andreopoulos W."/>
            <person name="Barry K."/>
            <person name="Beard J."/>
            <person name="Benny G.L."/>
            <person name="Blankenship S."/>
            <person name="Bonito G."/>
            <person name="Cuomo C."/>
            <person name="Desiro A."/>
            <person name="Gervers K.A."/>
            <person name="Hundley H."/>
            <person name="Kuo A."/>
            <person name="LaButti K."/>
            <person name="Lang B.F."/>
            <person name="Lipzen A."/>
            <person name="O'Donnell K."/>
            <person name="Pangilinan J."/>
            <person name="Reynolds N."/>
            <person name="Sandor L."/>
            <person name="Smith M.E."/>
            <person name="Tsang A."/>
            <person name="Grigoriev I.V."/>
            <person name="Stajich J.E."/>
            <person name="Spatafora J.W."/>
        </authorList>
    </citation>
    <scope>NUCLEOTIDE SEQUENCE</scope>
    <source>
        <strain evidence="2">RSA 2281</strain>
    </source>
</reference>
<protein>
    <submittedName>
        <fullName evidence="2">Uncharacterized protein</fullName>
    </submittedName>
</protein>
<keyword evidence="1" id="KW-0472">Membrane</keyword>
<comment type="caution">
    <text evidence="2">The sequence shown here is derived from an EMBL/GenBank/DDBJ whole genome shotgun (WGS) entry which is preliminary data.</text>
</comment>
<dbReference type="EMBL" id="JAIXMP010000014">
    <property type="protein sequence ID" value="KAI9262252.1"/>
    <property type="molecule type" value="Genomic_DNA"/>
</dbReference>
<proteinExistence type="predicted"/>
<name>A0AAD5PDG3_9FUNG</name>
<dbReference type="Proteomes" id="UP001209540">
    <property type="component" value="Unassembled WGS sequence"/>
</dbReference>
<evidence type="ECO:0000313" key="2">
    <source>
        <dbReference type="EMBL" id="KAI9262252.1"/>
    </source>
</evidence>
<sequence length="148" mass="17155">MLSAVALESEKYLNENNMTPLAFNYDRPIKVNGFISLYCEIAADHYVFRLETKEENRYEELLACGGFSSIVKALRFCFSINHGYTASDDEEKVVLSLRSKMVGVAVYNNPEELDTISYFNVEKGYYTLLFFTHRPIVFLFFCYIVFIV</sequence>
<evidence type="ECO:0000256" key="1">
    <source>
        <dbReference type="SAM" id="Phobius"/>
    </source>
</evidence>
<keyword evidence="3" id="KW-1185">Reference proteome</keyword>
<keyword evidence="1" id="KW-1133">Transmembrane helix</keyword>